<gene>
    <name evidence="2" type="ORF">FJTKL_05157</name>
</gene>
<feature type="region of interest" description="Disordered" evidence="1">
    <location>
        <begin position="207"/>
        <end position="232"/>
    </location>
</feature>
<dbReference type="Proteomes" id="UP001600888">
    <property type="component" value="Unassembled WGS sequence"/>
</dbReference>
<proteinExistence type="predicted"/>
<keyword evidence="3" id="KW-1185">Reference proteome</keyword>
<dbReference type="EMBL" id="JBAWTH010000001">
    <property type="protein sequence ID" value="KAL2293175.1"/>
    <property type="molecule type" value="Genomic_DNA"/>
</dbReference>
<accession>A0ABR4FEQ6</accession>
<evidence type="ECO:0000313" key="2">
    <source>
        <dbReference type="EMBL" id="KAL2293175.1"/>
    </source>
</evidence>
<protein>
    <submittedName>
        <fullName evidence="2">Uncharacterized protein</fullName>
    </submittedName>
</protein>
<evidence type="ECO:0000313" key="3">
    <source>
        <dbReference type="Proteomes" id="UP001600888"/>
    </source>
</evidence>
<evidence type="ECO:0000256" key="1">
    <source>
        <dbReference type="SAM" id="MobiDB-lite"/>
    </source>
</evidence>
<feature type="region of interest" description="Disordered" evidence="1">
    <location>
        <begin position="124"/>
        <end position="143"/>
    </location>
</feature>
<sequence length="257" mass="27636">MSDHISKNNQAKVGHANTTGIKLKPATGATKLILEGAKAAVVNPDMNDKIPDTDREMDLTFYDANGNVETADPDGDISMDDDTTMQSIENDDDASSSVNEPVSADTSVTSASDGIIEQYDGASASIEDPFSSGDEMTNASGGLDEDSVAVASSAPTLFNRGVRGRSVSLTKDSENSVSVENRAYYSEDDGDDYEYEKYAFRQKRLRLKNKAQRSKQSPSKIPKGGKGVRMKDGRIVAFNAANQRCDYQACDGDSEMP</sequence>
<reference evidence="2 3" key="1">
    <citation type="submission" date="2024-03" db="EMBL/GenBank/DDBJ databases">
        <title>A high-quality draft genome sequence of Diaporthe vaccinii, a causative agent of upright dieback and viscid rot disease in cranberry plants.</title>
        <authorList>
            <person name="Sarrasin M."/>
            <person name="Lang B.F."/>
            <person name="Burger G."/>
        </authorList>
    </citation>
    <scope>NUCLEOTIDE SEQUENCE [LARGE SCALE GENOMIC DNA]</scope>
    <source>
        <strain evidence="2 3">IS7</strain>
    </source>
</reference>
<comment type="caution">
    <text evidence="2">The sequence shown here is derived from an EMBL/GenBank/DDBJ whole genome shotgun (WGS) entry which is preliminary data.</text>
</comment>
<organism evidence="2 3">
    <name type="scientific">Diaporthe vaccinii</name>
    <dbReference type="NCBI Taxonomy" id="105482"/>
    <lineage>
        <taxon>Eukaryota</taxon>
        <taxon>Fungi</taxon>
        <taxon>Dikarya</taxon>
        <taxon>Ascomycota</taxon>
        <taxon>Pezizomycotina</taxon>
        <taxon>Sordariomycetes</taxon>
        <taxon>Sordariomycetidae</taxon>
        <taxon>Diaporthales</taxon>
        <taxon>Diaporthaceae</taxon>
        <taxon>Diaporthe</taxon>
        <taxon>Diaporthe eres species complex</taxon>
    </lineage>
</organism>
<feature type="compositionally biased region" description="Polar residues" evidence="1">
    <location>
        <begin position="95"/>
        <end position="112"/>
    </location>
</feature>
<feature type="region of interest" description="Disordered" evidence="1">
    <location>
        <begin position="65"/>
        <end position="113"/>
    </location>
</feature>
<feature type="compositionally biased region" description="Acidic residues" evidence="1">
    <location>
        <begin position="71"/>
        <end position="94"/>
    </location>
</feature>
<name>A0ABR4FEQ6_9PEZI</name>